<sequence length="125" mass="14359">MLSLQFVQPQHILRYLRLNSILFKYLCTHSPYDVNYFLHFNDFDCREKFSLLGIDRVQRPRSHSMALTRVGHNLKIHQSTVSMLCNKPRRLYDITYCIGEVVDNDDDDDDDDGGGGGGGSDALFD</sequence>
<dbReference type="Proteomes" id="UP000092445">
    <property type="component" value="Unassembled WGS sequence"/>
</dbReference>
<reference evidence="2" key="2">
    <citation type="submission" date="2020-05" db="UniProtKB">
        <authorList>
            <consortium name="EnsemblMetazoa"/>
        </authorList>
    </citation>
    <scope>IDENTIFICATION</scope>
    <source>
        <strain evidence="2">IAEA</strain>
    </source>
</reference>
<dbReference type="AlphaFoldDB" id="A0A1B0A0X8"/>
<accession>A0A1B0A0X8</accession>
<evidence type="ECO:0000313" key="2">
    <source>
        <dbReference type="EnsemblMetazoa" id="GPAI031065-PA"/>
    </source>
</evidence>
<feature type="compositionally biased region" description="Gly residues" evidence="1">
    <location>
        <begin position="114"/>
        <end position="125"/>
    </location>
</feature>
<dbReference type="VEuPathDB" id="VectorBase:GPAI031065"/>
<protein>
    <submittedName>
        <fullName evidence="2">Uncharacterized protein</fullName>
    </submittedName>
</protein>
<name>A0A1B0A0X8_GLOPL</name>
<proteinExistence type="predicted"/>
<evidence type="ECO:0000313" key="3">
    <source>
        <dbReference type="Proteomes" id="UP000092445"/>
    </source>
</evidence>
<feature type="region of interest" description="Disordered" evidence="1">
    <location>
        <begin position="102"/>
        <end position="125"/>
    </location>
</feature>
<dbReference type="EnsemblMetazoa" id="GPAI031065-RA">
    <property type="protein sequence ID" value="GPAI031065-PA"/>
    <property type="gene ID" value="GPAI031065"/>
</dbReference>
<organism evidence="2 3">
    <name type="scientific">Glossina pallidipes</name>
    <name type="common">Tsetse fly</name>
    <dbReference type="NCBI Taxonomy" id="7398"/>
    <lineage>
        <taxon>Eukaryota</taxon>
        <taxon>Metazoa</taxon>
        <taxon>Ecdysozoa</taxon>
        <taxon>Arthropoda</taxon>
        <taxon>Hexapoda</taxon>
        <taxon>Insecta</taxon>
        <taxon>Pterygota</taxon>
        <taxon>Neoptera</taxon>
        <taxon>Endopterygota</taxon>
        <taxon>Diptera</taxon>
        <taxon>Brachycera</taxon>
        <taxon>Muscomorpha</taxon>
        <taxon>Hippoboscoidea</taxon>
        <taxon>Glossinidae</taxon>
        <taxon>Glossina</taxon>
    </lineage>
</organism>
<reference evidence="3" key="1">
    <citation type="submission" date="2014-03" db="EMBL/GenBank/DDBJ databases">
        <authorList>
            <person name="Aksoy S."/>
            <person name="Warren W."/>
            <person name="Wilson R.K."/>
        </authorList>
    </citation>
    <scope>NUCLEOTIDE SEQUENCE [LARGE SCALE GENOMIC DNA]</scope>
    <source>
        <strain evidence="3">IAEA</strain>
    </source>
</reference>
<evidence type="ECO:0000256" key="1">
    <source>
        <dbReference type="SAM" id="MobiDB-lite"/>
    </source>
</evidence>
<feature type="compositionally biased region" description="Acidic residues" evidence="1">
    <location>
        <begin position="102"/>
        <end position="113"/>
    </location>
</feature>
<keyword evidence="3" id="KW-1185">Reference proteome</keyword>